<evidence type="ECO:0000313" key="3">
    <source>
        <dbReference type="EMBL" id="BEI92441.1"/>
    </source>
</evidence>
<name>A0AA48L5P8_9TREE</name>
<accession>A0AA48L5P8</accession>
<dbReference type="Pfam" id="PF21671">
    <property type="entry name" value="CPL1-like"/>
    <property type="match status" value="1"/>
</dbReference>
<evidence type="ECO:0000256" key="1">
    <source>
        <dbReference type="SAM" id="SignalP"/>
    </source>
</evidence>
<dbReference type="GeneID" id="85496311"/>
<feature type="domain" description="Protein CPL1-like" evidence="2">
    <location>
        <begin position="111"/>
        <end position="174"/>
    </location>
</feature>
<keyword evidence="1" id="KW-0732">Signal</keyword>
<dbReference type="InterPro" id="IPR038955">
    <property type="entry name" value="PriA/CPL1_fungi"/>
</dbReference>
<keyword evidence="4" id="KW-1185">Reference proteome</keyword>
<evidence type="ECO:0000259" key="2">
    <source>
        <dbReference type="Pfam" id="PF21671"/>
    </source>
</evidence>
<evidence type="ECO:0000313" key="4">
    <source>
        <dbReference type="Proteomes" id="UP001233271"/>
    </source>
</evidence>
<proteinExistence type="predicted"/>
<feature type="signal peptide" evidence="1">
    <location>
        <begin position="1"/>
        <end position="16"/>
    </location>
</feature>
<dbReference type="InterPro" id="IPR048661">
    <property type="entry name" value="CPL1-like"/>
</dbReference>
<feature type="chain" id="PRO_5041456685" description="Protein CPL1-like domain-containing protein" evidence="1">
    <location>
        <begin position="17"/>
        <end position="320"/>
    </location>
</feature>
<dbReference type="Proteomes" id="UP001233271">
    <property type="component" value="Chromosome 5"/>
</dbReference>
<dbReference type="PANTHER" id="PTHR35192:SF2">
    <property type="entry name" value="APPLE DOMAIN-CONTAINING PROTEIN"/>
    <property type="match status" value="1"/>
</dbReference>
<gene>
    <name evidence="3" type="ORF">CcaverHIS019_0500690</name>
</gene>
<dbReference type="PANTHER" id="PTHR35192">
    <property type="entry name" value="PROTEIN, PUTATIVE-RELATED"/>
    <property type="match status" value="1"/>
</dbReference>
<organism evidence="3 4">
    <name type="scientific">Cutaneotrichosporon cavernicola</name>
    <dbReference type="NCBI Taxonomy" id="279322"/>
    <lineage>
        <taxon>Eukaryota</taxon>
        <taxon>Fungi</taxon>
        <taxon>Dikarya</taxon>
        <taxon>Basidiomycota</taxon>
        <taxon>Agaricomycotina</taxon>
        <taxon>Tremellomycetes</taxon>
        <taxon>Trichosporonales</taxon>
        <taxon>Trichosporonaceae</taxon>
        <taxon>Cutaneotrichosporon</taxon>
    </lineage>
</organism>
<protein>
    <recommendedName>
        <fullName evidence="2">Protein CPL1-like domain-containing protein</fullName>
    </recommendedName>
</protein>
<dbReference type="KEGG" id="ccac:CcaHIS019_0500690"/>
<dbReference type="RefSeq" id="XP_060457706.1">
    <property type="nucleotide sequence ID" value="XM_060601187.1"/>
</dbReference>
<reference evidence="3" key="1">
    <citation type="journal article" date="2023" name="BMC Genomics">
        <title>Chromosome-level genome assemblies of Cutaneotrichosporon spp. (Trichosporonales, Basidiomycota) reveal imbalanced evolution between nucleotide sequences and chromosome synteny.</title>
        <authorList>
            <person name="Kobayashi Y."/>
            <person name="Kayamori A."/>
            <person name="Aoki K."/>
            <person name="Shiwa Y."/>
            <person name="Matsutani M."/>
            <person name="Fujita N."/>
            <person name="Sugita T."/>
            <person name="Iwasaki W."/>
            <person name="Tanaka N."/>
            <person name="Takashima M."/>
        </authorList>
    </citation>
    <scope>NUCLEOTIDE SEQUENCE</scope>
    <source>
        <strain evidence="3">HIS019</strain>
    </source>
</reference>
<dbReference type="EMBL" id="AP028216">
    <property type="protein sequence ID" value="BEI92441.1"/>
    <property type="molecule type" value="Genomic_DNA"/>
</dbReference>
<dbReference type="AlphaFoldDB" id="A0AA48L5P8"/>
<sequence>MLALALLLLPLIRALCIDPESVHAASPRLARITASSQADCTATCGRAGNPYAYYTPGSCFCAKHTVDSGEAISAPDCGGSYSLTHTHIPSDKVMSACPSGQMQCNTTPGKWACVEINSTVSSCGGCVTGHYAMPESTSGEDCTTAPGVVASSATCVLGQCQAAACIPGWSLRNDVCIYNVYGSVLRGTLKEQEWVVKHLAQYAPEEEEEEEEKQFLDEAEVRALIAEVQANRSKTGEPPLPVQVKAAAMLGIVPTVPQVPKLAESADEETPGAVDVEVKALRVMDDTVDTADDDTLAVKKTAHKTPSVIGLDTADEETPR</sequence>